<dbReference type="EMBL" id="CT868658">
    <property type="protein sequence ID" value="CAK90084.1"/>
    <property type="molecule type" value="Genomic_DNA"/>
</dbReference>
<dbReference type="Proteomes" id="UP000000600">
    <property type="component" value="Unassembled WGS sequence"/>
</dbReference>
<reference evidence="2 3" key="1">
    <citation type="journal article" date="2006" name="Nature">
        <title>Global trends of whole-genome duplications revealed by the ciliate Paramecium tetraurelia.</title>
        <authorList>
            <consortium name="Genoscope"/>
            <person name="Aury J.-M."/>
            <person name="Jaillon O."/>
            <person name="Duret L."/>
            <person name="Noel B."/>
            <person name="Jubin C."/>
            <person name="Porcel B.M."/>
            <person name="Segurens B."/>
            <person name="Daubin V."/>
            <person name="Anthouard V."/>
            <person name="Aiach N."/>
            <person name="Arnaiz O."/>
            <person name="Billaut A."/>
            <person name="Beisson J."/>
            <person name="Blanc I."/>
            <person name="Bouhouche K."/>
            <person name="Camara F."/>
            <person name="Duharcourt S."/>
            <person name="Guigo R."/>
            <person name="Gogendeau D."/>
            <person name="Katinka M."/>
            <person name="Keller A.-M."/>
            <person name="Kissmehl R."/>
            <person name="Klotz C."/>
            <person name="Koll F."/>
            <person name="Le Moue A."/>
            <person name="Lepere C."/>
            <person name="Malinsky S."/>
            <person name="Nowacki M."/>
            <person name="Nowak J.K."/>
            <person name="Plattner H."/>
            <person name="Poulain J."/>
            <person name="Ruiz F."/>
            <person name="Serrano V."/>
            <person name="Zagulski M."/>
            <person name="Dessen P."/>
            <person name="Betermier M."/>
            <person name="Weissenbach J."/>
            <person name="Scarpelli C."/>
            <person name="Schachter V."/>
            <person name="Sperling L."/>
            <person name="Meyer E."/>
            <person name="Cohen J."/>
            <person name="Wincker P."/>
        </authorList>
    </citation>
    <scope>NUCLEOTIDE SEQUENCE [LARGE SCALE GENOMIC DNA]</scope>
    <source>
        <strain evidence="2 3">Stock d4-2</strain>
    </source>
</reference>
<evidence type="ECO:0000313" key="2">
    <source>
        <dbReference type="EMBL" id="CAK90084.1"/>
    </source>
</evidence>
<dbReference type="InParanoid" id="A0E467"/>
<name>A0E467_PARTE</name>
<feature type="coiled-coil region" evidence="1">
    <location>
        <begin position="220"/>
        <end position="267"/>
    </location>
</feature>
<dbReference type="GeneID" id="5043263"/>
<protein>
    <submittedName>
        <fullName evidence="2">Uncharacterized protein</fullName>
    </submittedName>
</protein>
<keyword evidence="1" id="KW-0175">Coiled coil</keyword>
<dbReference type="RefSeq" id="XP_001457481.1">
    <property type="nucleotide sequence ID" value="XM_001457444.1"/>
</dbReference>
<gene>
    <name evidence="2" type="ORF">GSPATT00023258001</name>
</gene>
<accession>A0E467</accession>
<sequence length="284" mass="33979">MRKLDLDFYKLLGQDVYISELSSQIAVMMQKLYQYRVFHYDFPKSHPQIFATKQMSHRLIDPDTWEIKVKWNASLLQMMKEIVNQFATQAPEDDYYMVELSKNNSDDSFQKHIKAIQNVNLRSIFVNCPANQFLETLQHDLNPFIRQLEDYEKISQLIVEKAQKNNSIGESIQQIMCENLKLKSEIEEELKKFSETQVDGFPLDDFCLSLSKKFSDKELARILEKKIQMLEQIREEKYENKINEEDEKKFEKDIQEYLEKRKEYQISIQKQQYCLRALLKKQQG</sequence>
<dbReference type="AlphaFoldDB" id="A0E467"/>
<dbReference type="OrthoDB" id="309432at2759"/>
<organism evidence="2 3">
    <name type="scientific">Paramecium tetraurelia</name>
    <dbReference type="NCBI Taxonomy" id="5888"/>
    <lineage>
        <taxon>Eukaryota</taxon>
        <taxon>Sar</taxon>
        <taxon>Alveolata</taxon>
        <taxon>Ciliophora</taxon>
        <taxon>Intramacronucleata</taxon>
        <taxon>Oligohymenophorea</taxon>
        <taxon>Peniculida</taxon>
        <taxon>Parameciidae</taxon>
        <taxon>Paramecium</taxon>
    </lineage>
</organism>
<dbReference type="HOGENOM" id="CLU_981629_0_0_1"/>
<evidence type="ECO:0000256" key="1">
    <source>
        <dbReference type="SAM" id="Coils"/>
    </source>
</evidence>
<dbReference type="OMA" id="MCENLKL"/>
<keyword evidence="3" id="KW-1185">Reference proteome</keyword>
<proteinExistence type="predicted"/>
<dbReference type="KEGG" id="ptm:GSPATT00023258001"/>
<evidence type="ECO:0000313" key="3">
    <source>
        <dbReference type="Proteomes" id="UP000000600"/>
    </source>
</evidence>